<dbReference type="PIRSF" id="PIRSF019455">
    <property type="entry name" value="CopR_AtkY"/>
    <property type="match status" value="1"/>
</dbReference>
<comment type="caution">
    <text evidence="5">The sequence shown here is derived from an EMBL/GenBank/DDBJ whole genome shotgun (WGS) entry which is preliminary data.</text>
</comment>
<evidence type="ECO:0000313" key="5">
    <source>
        <dbReference type="EMBL" id="OGY17340.1"/>
    </source>
</evidence>
<keyword evidence="4" id="KW-0804">Transcription</keyword>
<dbReference type="InterPro" id="IPR005650">
    <property type="entry name" value="BlaI_family"/>
</dbReference>
<sequence length="124" mass="14577">MKSRTQLGPLQREVMQCLWNERETTVRRVNDCIRKKRPIAYTTVLTVMTRLYRQGLLSREKQGRVFLYSPLVSKGELARSILRETLRSLTQRFGIDAVAAFVQEIEDLPETKLRKLLKKLSRKQ</sequence>
<dbReference type="GO" id="GO:0003677">
    <property type="term" value="F:DNA binding"/>
    <property type="evidence" value="ECO:0007669"/>
    <property type="project" value="UniProtKB-KW"/>
</dbReference>
<evidence type="ECO:0000256" key="4">
    <source>
        <dbReference type="ARBA" id="ARBA00023163"/>
    </source>
</evidence>
<dbReference type="InterPro" id="IPR036388">
    <property type="entry name" value="WH-like_DNA-bd_sf"/>
</dbReference>
<gene>
    <name evidence="5" type="ORF">A2785_00520</name>
</gene>
<organism evidence="5 6">
    <name type="scientific">Candidatus Chisholmbacteria bacterium RIFCSPHIGHO2_01_FULL_49_18</name>
    <dbReference type="NCBI Taxonomy" id="1797590"/>
    <lineage>
        <taxon>Bacteria</taxon>
        <taxon>Candidatus Chisholmiibacteriota</taxon>
    </lineage>
</organism>
<reference evidence="5 6" key="1">
    <citation type="journal article" date="2016" name="Nat. Commun.">
        <title>Thousands of microbial genomes shed light on interconnected biogeochemical processes in an aquifer system.</title>
        <authorList>
            <person name="Anantharaman K."/>
            <person name="Brown C.T."/>
            <person name="Hug L.A."/>
            <person name="Sharon I."/>
            <person name="Castelle C.J."/>
            <person name="Probst A.J."/>
            <person name="Thomas B.C."/>
            <person name="Singh A."/>
            <person name="Wilkins M.J."/>
            <person name="Karaoz U."/>
            <person name="Brodie E.L."/>
            <person name="Williams K.H."/>
            <person name="Hubbard S.S."/>
            <person name="Banfield J.F."/>
        </authorList>
    </citation>
    <scope>NUCLEOTIDE SEQUENCE [LARGE SCALE GENOMIC DNA]</scope>
</reference>
<evidence type="ECO:0000256" key="3">
    <source>
        <dbReference type="ARBA" id="ARBA00023125"/>
    </source>
</evidence>
<dbReference type="Pfam" id="PF03965">
    <property type="entry name" value="Penicillinase_R"/>
    <property type="match status" value="1"/>
</dbReference>
<evidence type="ECO:0000256" key="1">
    <source>
        <dbReference type="ARBA" id="ARBA00011046"/>
    </source>
</evidence>
<proteinExistence type="inferred from homology"/>
<evidence type="ECO:0008006" key="7">
    <source>
        <dbReference type="Google" id="ProtNLM"/>
    </source>
</evidence>
<dbReference type="Proteomes" id="UP000179069">
    <property type="component" value="Unassembled WGS sequence"/>
</dbReference>
<dbReference type="AlphaFoldDB" id="A0A1G1VPN3"/>
<keyword evidence="3" id="KW-0238">DNA-binding</keyword>
<evidence type="ECO:0000313" key="6">
    <source>
        <dbReference type="Proteomes" id="UP000179069"/>
    </source>
</evidence>
<dbReference type="GO" id="GO:0045892">
    <property type="term" value="P:negative regulation of DNA-templated transcription"/>
    <property type="evidence" value="ECO:0007669"/>
    <property type="project" value="InterPro"/>
</dbReference>
<comment type="similarity">
    <text evidence="1">Belongs to the BlaI transcriptional regulatory family.</text>
</comment>
<protein>
    <recommendedName>
        <fullName evidence="7">CopY family transcriptional regulator</fullName>
    </recommendedName>
</protein>
<dbReference type="Gene3D" id="1.10.10.10">
    <property type="entry name" value="Winged helix-like DNA-binding domain superfamily/Winged helix DNA-binding domain"/>
    <property type="match status" value="1"/>
</dbReference>
<accession>A0A1G1VPN3</accession>
<name>A0A1G1VPN3_9BACT</name>
<dbReference type="EMBL" id="MHCI01000003">
    <property type="protein sequence ID" value="OGY17340.1"/>
    <property type="molecule type" value="Genomic_DNA"/>
</dbReference>
<evidence type="ECO:0000256" key="2">
    <source>
        <dbReference type="ARBA" id="ARBA00023015"/>
    </source>
</evidence>
<keyword evidence="2" id="KW-0805">Transcription regulation</keyword>
<dbReference type="InterPro" id="IPR036390">
    <property type="entry name" value="WH_DNA-bd_sf"/>
</dbReference>
<dbReference type="SUPFAM" id="SSF46785">
    <property type="entry name" value="Winged helix' DNA-binding domain"/>
    <property type="match status" value="1"/>
</dbReference>